<dbReference type="PROSITE" id="PS51257">
    <property type="entry name" value="PROKAR_LIPOPROTEIN"/>
    <property type="match status" value="1"/>
</dbReference>
<evidence type="ECO:0008006" key="4">
    <source>
        <dbReference type="Google" id="ProtNLM"/>
    </source>
</evidence>
<feature type="signal peptide" evidence="1">
    <location>
        <begin position="1"/>
        <end position="26"/>
    </location>
</feature>
<proteinExistence type="predicted"/>
<dbReference type="Proteomes" id="UP001501803">
    <property type="component" value="Unassembled WGS sequence"/>
</dbReference>
<dbReference type="EMBL" id="BAABCN010000012">
    <property type="protein sequence ID" value="GAA3888846.1"/>
    <property type="molecule type" value="Genomic_DNA"/>
</dbReference>
<organism evidence="2 3">
    <name type="scientific">Leifsonia kafniensis</name>
    <dbReference type="NCBI Taxonomy" id="475957"/>
    <lineage>
        <taxon>Bacteria</taxon>
        <taxon>Bacillati</taxon>
        <taxon>Actinomycetota</taxon>
        <taxon>Actinomycetes</taxon>
        <taxon>Micrococcales</taxon>
        <taxon>Microbacteriaceae</taxon>
        <taxon>Leifsonia</taxon>
    </lineage>
</organism>
<protein>
    <recommendedName>
        <fullName evidence="4">Lipoprotein</fullName>
    </recommendedName>
</protein>
<accession>A0ABP7KV49</accession>
<keyword evidence="3" id="KW-1185">Reference proteome</keyword>
<evidence type="ECO:0000313" key="2">
    <source>
        <dbReference type="EMBL" id="GAA3888846.1"/>
    </source>
</evidence>
<gene>
    <name evidence="2" type="ORF">GCM10022381_33350</name>
</gene>
<sequence length="166" mass="17423">MRKFGPILASVAVAGALAGCAQVTVAEDPAQVPAPNCSTGWILEWDGSPGPATRSGAIQDQLSWFEEQASLFPRDSARSLDALDDPVMIRVAIRGLAALLDEVPAAESAIGTDEFMTVTSHLDDGQVLATATVMPMRAGGYRVDSFSATGWVSDDVTCSPDDRPTQ</sequence>
<comment type="caution">
    <text evidence="2">The sequence shown here is derived from an EMBL/GenBank/DDBJ whole genome shotgun (WGS) entry which is preliminary data.</text>
</comment>
<reference evidence="3" key="1">
    <citation type="journal article" date="2019" name="Int. J. Syst. Evol. Microbiol.">
        <title>The Global Catalogue of Microorganisms (GCM) 10K type strain sequencing project: providing services to taxonomists for standard genome sequencing and annotation.</title>
        <authorList>
            <consortium name="The Broad Institute Genomics Platform"/>
            <consortium name="The Broad Institute Genome Sequencing Center for Infectious Disease"/>
            <person name="Wu L."/>
            <person name="Ma J."/>
        </authorList>
    </citation>
    <scope>NUCLEOTIDE SEQUENCE [LARGE SCALE GENOMIC DNA]</scope>
    <source>
        <strain evidence="3">JCM 17021</strain>
    </source>
</reference>
<dbReference type="RefSeq" id="WP_345068756.1">
    <property type="nucleotide sequence ID" value="NZ_BAABCN010000012.1"/>
</dbReference>
<name>A0ABP7KV49_9MICO</name>
<evidence type="ECO:0000313" key="3">
    <source>
        <dbReference type="Proteomes" id="UP001501803"/>
    </source>
</evidence>
<keyword evidence="1" id="KW-0732">Signal</keyword>
<feature type="chain" id="PRO_5045240459" description="Lipoprotein" evidence="1">
    <location>
        <begin position="27"/>
        <end position="166"/>
    </location>
</feature>
<evidence type="ECO:0000256" key="1">
    <source>
        <dbReference type="SAM" id="SignalP"/>
    </source>
</evidence>